<dbReference type="EMBL" id="MTYJ01000105">
    <property type="protein sequence ID" value="OQV14390.1"/>
    <property type="molecule type" value="Genomic_DNA"/>
</dbReference>
<evidence type="ECO:0000256" key="6">
    <source>
        <dbReference type="ARBA" id="ARBA00023136"/>
    </source>
</evidence>
<comment type="subcellular location">
    <subcellularLocation>
        <location evidence="1">Cell membrane</location>
        <topology evidence="1">Multi-pass membrane protein</topology>
    </subcellularLocation>
</comment>
<evidence type="ECO:0000259" key="11">
    <source>
        <dbReference type="PROSITE" id="PS50262"/>
    </source>
</evidence>
<dbReference type="Pfam" id="PF00001">
    <property type="entry name" value="7tm_1"/>
    <property type="match status" value="1"/>
</dbReference>
<dbReference type="AlphaFoldDB" id="A0A1W0WGQ9"/>
<feature type="domain" description="G-protein coupled receptors family 1 profile" evidence="11">
    <location>
        <begin position="33"/>
        <end position="378"/>
    </location>
</feature>
<evidence type="ECO:0000256" key="2">
    <source>
        <dbReference type="ARBA" id="ARBA00022475"/>
    </source>
</evidence>
<sequence length="399" mass="44127">MCPANETIRYYSIPLLQGAAVAVTVFGVVSSVLNAITALALIRSQKLRNPTTVFVVNLAVADLLFAVLDTPLVVAWCLFEDGLWISHHLGCSTFIYVTHLLMSVALCSMAAIGITRLVMVVSKRPMCRFFDWRIVTTGLLACWVIPGLVLLLPVFGLWGRAGENALSIGGCSLLPSDNVRSKTPIYVIGVIGPVLCIGTCYCLIFLFVWRSKRRLKKLPREEGTTPSKYIAEARLRGFSVEMSEPPPPSPIGPDQQPIGPDQQPIGPDQQPIGPDQQSVGPDQQQRHPSLDYVDCFQFPRQFSVRSFARLIFGNEARLIFGSEIRLTKVMGITYIAVVLCYGPAVLAEIFDEDICFPTLNVVVSIPIWISGCLNPIIYTVLSRQYRQAYVDLFKDCLRS</sequence>
<feature type="transmembrane region" description="Helical" evidence="10">
    <location>
        <begin position="329"/>
        <end position="350"/>
    </location>
</feature>
<dbReference type="InterPro" id="IPR017452">
    <property type="entry name" value="GPCR_Rhodpsn_7TM"/>
</dbReference>
<feature type="transmembrane region" description="Helical" evidence="10">
    <location>
        <begin position="362"/>
        <end position="381"/>
    </location>
</feature>
<feature type="transmembrane region" description="Helical" evidence="10">
    <location>
        <begin position="134"/>
        <end position="158"/>
    </location>
</feature>
<evidence type="ECO:0000256" key="3">
    <source>
        <dbReference type="ARBA" id="ARBA00022692"/>
    </source>
</evidence>
<evidence type="ECO:0000256" key="1">
    <source>
        <dbReference type="ARBA" id="ARBA00004651"/>
    </source>
</evidence>
<keyword evidence="7" id="KW-0675">Receptor</keyword>
<dbReference type="OrthoDB" id="10044919at2759"/>
<proteinExistence type="predicted"/>
<dbReference type="GO" id="GO:0005886">
    <property type="term" value="C:plasma membrane"/>
    <property type="evidence" value="ECO:0007669"/>
    <property type="project" value="UniProtKB-SubCell"/>
</dbReference>
<evidence type="ECO:0000313" key="13">
    <source>
        <dbReference type="Proteomes" id="UP000192578"/>
    </source>
</evidence>
<keyword evidence="8" id="KW-0807">Transducer</keyword>
<reference evidence="13" key="1">
    <citation type="submission" date="2017-01" db="EMBL/GenBank/DDBJ databases">
        <title>Comparative genomics of anhydrobiosis in the tardigrade Hypsibius dujardini.</title>
        <authorList>
            <person name="Yoshida Y."/>
            <person name="Koutsovoulos G."/>
            <person name="Laetsch D."/>
            <person name="Stevens L."/>
            <person name="Kumar S."/>
            <person name="Horikawa D."/>
            <person name="Ishino K."/>
            <person name="Komine S."/>
            <person name="Tomita M."/>
            <person name="Blaxter M."/>
            <person name="Arakawa K."/>
        </authorList>
    </citation>
    <scope>NUCLEOTIDE SEQUENCE [LARGE SCALE GENOMIC DNA]</scope>
    <source>
        <strain evidence="13">Z151</strain>
    </source>
</reference>
<keyword evidence="3 10" id="KW-0812">Transmembrane</keyword>
<dbReference type="GO" id="GO:0004930">
    <property type="term" value="F:G protein-coupled receptor activity"/>
    <property type="evidence" value="ECO:0007669"/>
    <property type="project" value="UniProtKB-KW"/>
</dbReference>
<dbReference type="InterPro" id="IPR000276">
    <property type="entry name" value="GPCR_Rhodpsn"/>
</dbReference>
<keyword evidence="2" id="KW-1003">Cell membrane</keyword>
<protein>
    <recommendedName>
        <fullName evidence="11">G-protein coupled receptors family 1 profile domain-containing protein</fullName>
    </recommendedName>
</protein>
<comment type="caution">
    <text evidence="12">The sequence shown here is derived from an EMBL/GenBank/DDBJ whole genome shotgun (WGS) entry which is preliminary data.</text>
</comment>
<accession>A0A1W0WGQ9</accession>
<evidence type="ECO:0000256" key="8">
    <source>
        <dbReference type="ARBA" id="ARBA00023224"/>
    </source>
</evidence>
<evidence type="ECO:0000256" key="4">
    <source>
        <dbReference type="ARBA" id="ARBA00022989"/>
    </source>
</evidence>
<evidence type="ECO:0000256" key="5">
    <source>
        <dbReference type="ARBA" id="ARBA00023040"/>
    </source>
</evidence>
<dbReference type="Gene3D" id="1.20.1070.10">
    <property type="entry name" value="Rhodopsin 7-helix transmembrane proteins"/>
    <property type="match status" value="1"/>
</dbReference>
<dbReference type="PROSITE" id="PS50262">
    <property type="entry name" value="G_PROTEIN_RECEP_F1_2"/>
    <property type="match status" value="1"/>
</dbReference>
<name>A0A1W0WGQ9_HYPEX</name>
<feature type="region of interest" description="Disordered" evidence="9">
    <location>
        <begin position="242"/>
        <end position="286"/>
    </location>
</feature>
<dbReference type="Proteomes" id="UP000192578">
    <property type="component" value="Unassembled WGS sequence"/>
</dbReference>
<feature type="transmembrane region" description="Helical" evidence="10">
    <location>
        <begin position="20"/>
        <end position="42"/>
    </location>
</feature>
<evidence type="ECO:0000313" key="12">
    <source>
        <dbReference type="EMBL" id="OQV14390.1"/>
    </source>
</evidence>
<evidence type="ECO:0000256" key="9">
    <source>
        <dbReference type="SAM" id="MobiDB-lite"/>
    </source>
</evidence>
<dbReference type="PRINTS" id="PR00237">
    <property type="entry name" value="GPCRRHODOPSN"/>
</dbReference>
<keyword evidence="6 10" id="KW-0472">Membrane</keyword>
<feature type="compositionally biased region" description="Low complexity" evidence="9">
    <location>
        <begin position="252"/>
        <end position="278"/>
    </location>
</feature>
<organism evidence="12 13">
    <name type="scientific">Hypsibius exemplaris</name>
    <name type="common">Freshwater tardigrade</name>
    <dbReference type="NCBI Taxonomy" id="2072580"/>
    <lineage>
        <taxon>Eukaryota</taxon>
        <taxon>Metazoa</taxon>
        <taxon>Ecdysozoa</taxon>
        <taxon>Tardigrada</taxon>
        <taxon>Eutardigrada</taxon>
        <taxon>Parachela</taxon>
        <taxon>Hypsibioidea</taxon>
        <taxon>Hypsibiidae</taxon>
        <taxon>Hypsibius</taxon>
    </lineage>
</organism>
<feature type="transmembrane region" description="Helical" evidence="10">
    <location>
        <begin position="96"/>
        <end position="122"/>
    </location>
</feature>
<keyword evidence="4 10" id="KW-1133">Transmembrane helix</keyword>
<dbReference type="SUPFAM" id="SSF81321">
    <property type="entry name" value="Family A G protein-coupled receptor-like"/>
    <property type="match status" value="1"/>
</dbReference>
<keyword evidence="5" id="KW-0297">G-protein coupled receptor</keyword>
<dbReference type="PANTHER" id="PTHR24228">
    <property type="entry name" value="B2 BRADYKININ RECEPTOR/ANGIOTENSIN II RECEPTOR"/>
    <property type="match status" value="1"/>
</dbReference>
<keyword evidence="13" id="KW-1185">Reference proteome</keyword>
<gene>
    <name evidence="12" type="ORF">BV898_11368</name>
</gene>
<feature type="transmembrane region" description="Helical" evidence="10">
    <location>
        <begin position="54"/>
        <end position="76"/>
    </location>
</feature>
<evidence type="ECO:0000256" key="7">
    <source>
        <dbReference type="ARBA" id="ARBA00023170"/>
    </source>
</evidence>
<evidence type="ECO:0000256" key="10">
    <source>
        <dbReference type="SAM" id="Phobius"/>
    </source>
</evidence>
<feature type="transmembrane region" description="Helical" evidence="10">
    <location>
        <begin position="185"/>
        <end position="209"/>
    </location>
</feature>
<dbReference type="PANTHER" id="PTHR24228:SF74">
    <property type="entry name" value="G-PROTEIN COUPLED RECEPTORS FAMILY 1 PROFILE DOMAIN-CONTAINING PROTEIN"/>
    <property type="match status" value="1"/>
</dbReference>